<reference evidence="3 4" key="1">
    <citation type="submission" date="2012-11" db="EMBL/GenBank/DDBJ databases">
        <title>The complete genome sequence of Corynebacterium maris Coryn-1 (=DSM 45190).</title>
        <authorList>
            <person name="Schaffert L."/>
            <person name="Albersmeier A."/>
            <person name="Kalinowski J."/>
            <person name="Ruckert C."/>
        </authorList>
    </citation>
    <scope>NUCLEOTIDE SEQUENCE [LARGE SCALE GENOMIC DNA]</scope>
    <source>
        <strain evidence="4">Coryn-1</strain>
    </source>
</reference>
<protein>
    <submittedName>
        <fullName evidence="3">Universal stress protein</fullName>
    </submittedName>
</protein>
<dbReference type="SUPFAM" id="SSF52402">
    <property type="entry name" value="Adenine nucleotide alpha hydrolases-like"/>
    <property type="match status" value="1"/>
</dbReference>
<dbReference type="PRINTS" id="PR01438">
    <property type="entry name" value="UNVRSLSTRESS"/>
</dbReference>
<dbReference type="eggNOG" id="COG0589">
    <property type="taxonomic scope" value="Bacteria"/>
</dbReference>
<evidence type="ECO:0000313" key="4">
    <source>
        <dbReference type="Proteomes" id="UP000015388"/>
    </source>
</evidence>
<evidence type="ECO:0000256" key="1">
    <source>
        <dbReference type="ARBA" id="ARBA00008791"/>
    </source>
</evidence>
<dbReference type="AlphaFoldDB" id="S5SUK8"/>
<organism evidence="3 4">
    <name type="scientific">Corynebacterium maris DSM 45190</name>
    <dbReference type="NCBI Taxonomy" id="1224163"/>
    <lineage>
        <taxon>Bacteria</taxon>
        <taxon>Bacillati</taxon>
        <taxon>Actinomycetota</taxon>
        <taxon>Actinomycetes</taxon>
        <taxon>Mycobacteriales</taxon>
        <taxon>Corynebacteriaceae</taxon>
        <taxon>Corynebacterium</taxon>
    </lineage>
</organism>
<dbReference type="KEGG" id="cmd:B841_06320"/>
<keyword evidence="4" id="KW-1185">Reference proteome</keyword>
<dbReference type="HOGENOM" id="CLU_049301_16_4_11"/>
<comment type="similarity">
    <text evidence="1">Belongs to the universal stress protein A family.</text>
</comment>
<evidence type="ECO:0000259" key="2">
    <source>
        <dbReference type="Pfam" id="PF00582"/>
    </source>
</evidence>
<dbReference type="Gene3D" id="3.40.50.620">
    <property type="entry name" value="HUPs"/>
    <property type="match status" value="1"/>
</dbReference>
<dbReference type="EMBL" id="CP003924">
    <property type="protein sequence ID" value="AGS34737.1"/>
    <property type="molecule type" value="Genomic_DNA"/>
</dbReference>
<dbReference type="InterPro" id="IPR006015">
    <property type="entry name" value="Universal_stress_UspA"/>
</dbReference>
<name>S5SUK8_9CORY</name>
<dbReference type="Proteomes" id="UP000015388">
    <property type="component" value="Chromosome"/>
</dbReference>
<dbReference type="PANTHER" id="PTHR46268:SF6">
    <property type="entry name" value="UNIVERSAL STRESS PROTEIN UP12"/>
    <property type="match status" value="1"/>
</dbReference>
<dbReference type="OrthoDB" id="4420982at2"/>
<dbReference type="Pfam" id="PF00582">
    <property type="entry name" value="Usp"/>
    <property type="match status" value="1"/>
</dbReference>
<feature type="domain" description="UspA" evidence="2">
    <location>
        <begin position="4"/>
        <end position="146"/>
    </location>
</feature>
<dbReference type="CDD" id="cd00293">
    <property type="entry name" value="USP-like"/>
    <property type="match status" value="1"/>
</dbReference>
<sequence length="148" mass="15661">MFSYRTIVVGTDGSDTSLKAVRHAASLARVYDAALIVVSAYHGDSGSLLISSPTSDTSTLPVVSEGRAAEYLDEARRVAEEEGAPTIELQHRDGAPVNELIAAVEENEADLLVVGNKGVNSLAGRLFGNIPTETARRSDVDVVLVHTE</sequence>
<proteinExistence type="inferred from homology"/>
<evidence type="ECO:0000313" key="3">
    <source>
        <dbReference type="EMBL" id="AGS34737.1"/>
    </source>
</evidence>
<dbReference type="RefSeq" id="WP_020934670.1">
    <property type="nucleotide sequence ID" value="NC_021915.1"/>
</dbReference>
<dbReference type="PANTHER" id="PTHR46268">
    <property type="entry name" value="STRESS RESPONSE PROTEIN NHAX"/>
    <property type="match status" value="1"/>
</dbReference>
<dbReference type="InterPro" id="IPR006016">
    <property type="entry name" value="UspA"/>
</dbReference>
<accession>S5SUK8</accession>
<dbReference type="PATRIC" id="fig|1224163.3.peg.1269"/>
<dbReference type="InterPro" id="IPR014729">
    <property type="entry name" value="Rossmann-like_a/b/a_fold"/>
</dbReference>
<gene>
    <name evidence="3" type="ORF">B841_06320</name>
</gene>
<dbReference type="STRING" id="1224163.B841_06320"/>